<proteinExistence type="predicted"/>
<feature type="compositionally biased region" description="Basic and acidic residues" evidence="1">
    <location>
        <begin position="18"/>
        <end position="34"/>
    </location>
</feature>
<evidence type="ECO:0000313" key="2">
    <source>
        <dbReference type="EMBL" id="GAI72679.1"/>
    </source>
</evidence>
<dbReference type="AlphaFoldDB" id="X1SXX8"/>
<feature type="compositionally biased region" description="Basic and acidic residues" evidence="1">
    <location>
        <begin position="1"/>
        <end position="10"/>
    </location>
</feature>
<dbReference type="EMBL" id="BARW01001292">
    <property type="protein sequence ID" value="GAI72679.1"/>
    <property type="molecule type" value="Genomic_DNA"/>
</dbReference>
<feature type="region of interest" description="Disordered" evidence="1">
    <location>
        <begin position="1"/>
        <end position="34"/>
    </location>
</feature>
<evidence type="ECO:0000256" key="1">
    <source>
        <dbReference type="SAM" id="MobiDB-lite"/>
    </source>
</evidence>
<protein>
    <submittedName>
        <fullName evidence="2">Uncharacterized protein</fullName>
    </submittedName>
</protein>
<accession>X1SXX8</accession>
<organism evidence="2">
    <name type="scientific">marine sediment metagenome</name>
    <dbReference type="NCBI Taxonomy" id="412755"/>
    <lineage>
        <taxon>unclassified sequences</taxon>
        <taxon>metagenomes</taxon>
        <taxon>ecological metagenomes</taxon>
    </lineage>
</organism>
<sequence>MVSQKEKTEAEAAEAAEAEAKAKAEAEAKAKAEAGKKEVTLEGIFADLPIPDESKQALSNLFTNLVSTIAQTNERLAAIEAKPSEFNATKYEGSGLTAEQIYNIEIAKAQAPAAAASQQMWAALLGRGGGGGDQGGLGALVKSAEALNSLRDYLLPPPTAQQIALEAAQIDQIKAQTRLMDRVTGKKVEDFAAGKE</sequence>
<gene>
    <name evidence="2" type="ORF">S12H4_04263</name>
</gene>
<name>X1SXX8_9ZZZZ</name>
<reference evidence="2" key="1">
    <citation type="journal article" date="2014" name="Front. Microbiol.">
        <title>High frequency of phylogenetically diverse reductive dehalogenase-homologous genes in deep subseafloor sedimentary metagenomes.</title>
        <authorList>
            <person name="Kawai M."/>
            <person name="Futagami T."/>
            <person name="Toyoda A."/>
            <person name="Takaki Y."/>
            <person name="Nishi S."/>
            <person name="Hori S."/>
            <person name="Arai W."/>
            <person name="Tsubouchi T."/>
            <person name="Morono Y."/>
            <person name="Uchiyama I."/>
            <person name="Ito T."/>
            <person name="Fujiyama A."/>
            <person name="Inagaki F."/>
            <person name="Takami H."/>
        </authorList>
    </citation>
    <scope>NUCLEOTIDE SEQUENCE</scope>
    <source>
        <strain evidence="2">Expedition CK06-06</strain>
    </source>
</reference>
<comment type="caution">
    <text evidence="2">The sequence shown here is derived from an EMBL/GenBank/DDBJ whole genome shotgun (WGS) entry which is preliminary data.</text>
</comment>